<sequence length="283" mass="32274">MSSPYVNDLRWLMEGHLIESDLDLSVYWHGDWSQSLQALSANPRPLEEAVAACKSHFLGSYFEVLFSFAIQHFSTLKVLLEHEQIVDQGKTLGEVDMLVETPDGDLLQFEIAIKFYLERPDLYPEHWIGPNKNDSLHKKVSRARAHQLTILATDSAKKQWQSVIKGRPIRPCLLIYGRLFLSLNESKDAAGLMNNSGFGGWVYASNAPLLLTQFSSVRAVEKPHWLSLSGFQNDYEVFNAACIKRWLEGFNNDSRPQYLCFSQDAKNIQPTTKYSVFVVPDTW</sequence>
<accession>A0ABU9G4Z3</accession>
<evidence type="ECO:0000313" key="2">
    <source>
        <dbReference type="Proteomes" id="UP001379949"/>
    </source>
</evidence>
<organism evidence="1 2">
    <name type="scientific">Marinomonas arenicola</name>
    <dbReference type="NCBI Taxonomy" id="569601"/>
    <lineage>
        <taxon>Bacteria</taxon>
        <taxon>Pseudomonadati</taxon>
        <taxon>Pseudomonadota</taxon>
        <taxon>Gammaproteobacteria</taxon>
        <taxon>Oceanospirillales</taxon>
        <taxon>Oceanospirillaceae</taxon>
        <taxon>Marinomonas</taxon>
    </lineage>
</organism>
<dbReference type="InterPro" id="IPR015003">
    <property type="entry name" value="DUF1853"/>
</dbReference>
<protein>
    <submittedName>
        <fullName evidence="1">DUF1853 family protein</fullName>
    </submittedName>
</protein>
<name>A0ABU9G4Z3_9GAMM</name>
<reference evidence="1 2" key="1">
    <citation type="submission" date="2024-02" db="EMBL/GenBank/DDBJ databases">
        <title>Bacteria isolated from the canopy kelp, Nereocystis luetkeana.</title>
        <authorList>
            <person name="Pfister C.A."/>
            <person name="Younker I.T."/>
            <person name="Light S.H."/>
        </authorList>
    </citation>
    <scope>NUCLEOTIDE SEQUENCE [LARGE SCALE GENOMIC DNA]</scope>
    <source>
        <strain evidence="1 2">TI.4.07</strain>
    </source>
</reference>
<dbReference type="EMBL" id="JBAKAR010000007">
    <property type="protein sequence ID" value="MEL0613566.1"/>
    <property type="molecule type" value="Genomic_DNA"/>
</dbReference>
<keyword evidence="2" id="KW-1185">Reference proteome</keyword>
<dbReference type="Proteomes" id="UP001379949">
    <property type="component" value="Unassembled WGS sequence"/>
</dbReference>
<dbReference type="RefSeq" id="WP_341562957.1">
    <property type="nucleotide sequence ID" value="NZ_JBAKAQ010000001.1"/>
</dbReference>
<evidence type="ECO:0000313" key="1">
    <source>
        <dbReference type="EMBL" id="MEL0613566.1"/>
    </source>
</evidence>
<proteinExistence type="predicted"/>
<gene>
    <name evidence="1" type="ORF">V6242_10445</name>
</gene>
<dbReference type="Pfam" id="PF08907">
    <property type="entry name" value="DUF1853"/>
    <property type="match status" value="1"/>
</dbReference>
<comment type="caution">
    <text evidence="1">The sequence shown here is derived from an EMBL/GenBank/DDBJ whole genome shotgun (WGS) entry which is preliminary data.</text>
</comment>